<gene>
    <name evidence="2" type="ORF">D8674_005645</name>
</gene>
<dbReference type="InterPro" id="IPR040256">
    <property type="entry name" value="At4g02000-like"/>
</dbReference>
<dbReference type="Proteomes" id="UP000327157">
    <property type="component" value="Chromosome 11"/>
</dbReference>
<accession>A0A5N5FS14</accession>
<reference evidence="2 3" key="3">
    <citation type="submission" date="2019-11" db="EMBL/GenBank/DDBJ databases">
        <title>A de novo genome assembly of a pear dwarfing rootstock.</title>
        <authorList>
            <person name="Wang F."/>
            <person name="Wang J."/>
            <person name="Li S."/>
            <person name="Zhang Y."/>
            <person name="Fang M."/>
            <person name="Ma L."/>
            <person name="Zhao Y."/>
            <person name="Jiang S."/>
        </authorList>
    </citation>
    <scope>NUCLEOTIDE SEQUENCE [LARGE SCALE GENOMIC DNA]</scope>
    <source>
        <strain evidence="2">S2</strain>
        <tissue evidence="2">Leaf</tissue>
    </source>
</reference>
<dbReference type="Pfam" id="PF14392">
    <property type="entry name" value="zf-CCHC_4"/>
    <property type="match status" value="1"/>
</dbReference>
<reference evidence="2 3" key="1">
    <citation type="submission" date="2019-09" db="EMBL/GenBank/DDBJ databases">
        <authorList>
            <person name="Ou C."/>
        </authorList>
    </citation>
    <scope>NUCLEOTIDE SEQUENCE [LARGE SCALE GENOMIC DNA]</scope>
    <source>
        <strain evidence="2">S2</strain>
        <tissue evidence="2">Leaf</tissue>
    </source>
</reference>
<dbReference type="OrthoDB" id="983454at2759"/>
<protein>
    <recommendedName>
        <fullName evidence="1">Zinc knuckle CX2CX4HX4C domain-containing protein</fullName>
    </recommendedName>
</protein>
<keyword evidence="3" id="KW-1185">Reference proteome</keyword>
<dbReference type="AlphaFoldDB" id="A0A5N5FS14"/>
<evidence type="ECO:0000259" key="1">
    <source>
        <dbReference type="Pfam" id="PF14392"/>
    </source>
</evidence>
<dbReference type="PANTHER" id="PTHR31286">
    <property type="entry name" value="GLYCINE-RICH CELL WALL STRUCTURAL PROTEIN 1.8-LIKE"/>
    <property type="match status" value="1"/>
</dbReference>
<evidence type="ECO:0000313" key="3">
    <source>
        <dbReference type="Proteomes" id="UP000327157"/>
    </source>
</evidence>
<feature type="domain" description="Zinc knuckle CX2CX4HX4C" evidence="1">
    <location>
        <begin position="160"/>
        <end position="207"/>
    </location>
</feature>
<dbReference type="InterPro" id="IPR025836">
    <property type="entry name" value="Zn_knuckle_CX2CX4HX4C"/>
</dbReference>
<dbReference type="PANTHER" id="PTHR31286:SF178">
    <property type="entry name" value="DUF4283 DOMAIN-CONTAINING PROTEIN"/>
    <property type="match status" value="1"/>
</dbReference>
<proteinExistence type="predicted"/>
<name>A0A5N5FS14_9ROSA</name>
<dbReference type="EMBL" id="SMOL01000559">
    <property type="protein sequence ID" value="KAB2605928.1"/>
    <property type="molecule type" value="Genomic_DNA"/>
</dbReference>
<evidence type="ECO:0000313" key="2">
    <source>
        <dbReference type="EMBL" id="KAB2605928.1"/>
    </source>
</evidence>
<reference evidence="3" key="2">
    <citation type="submission" date="2019-10" db="EMBL/GenBank/DDBJ databases">
        <title>A de novo genome assembly of a pear dwarfing rootstock.</title>
        <authorList>
            <person name="Wang F."/>
            <person name="Wang J."/>
            <person name="Li S."/>
            <person name="Zhang Y."/>
            <person name="Fang M."/>
            <person name="Ma L."/>
            <person name="Zhao Y."/>
            <person name="Jiang S."/>
        </authorList>
    </citation>
    <scope>NUCLEOTIDE SEQUENCE [LARGE SCALE GENOMIC DNA]</scope>
</reference>
<sequence>MEDIVSKFSGKFAITKDEQKIVVVDRDEVFSLKSSKVFLVGEMRSLWRPKANVLIVELEDDRFAFGFNTKQERTTIQRGGPWLYNKQSLLVLEEADDITHPNRMNLSFQEFWVQIKGLPICYMTRQMGKLIGNILGEYVLTDQSRKEFQFGSILCVRVRIDVRKPLRRWVSVQLDGKVVQVDVRYEKLPLTCFLCGMMDHIEEQCEKFQGMNDDDPAKLYGRWFQDDVLGKDYRKPQGKKFGLDSESGWSMKVQDSEDGDVFMGESEEGMDSGEADWHVARTSDGDGQQISGVPMISFGTLGQIQGTIYETMLRRCISDLNEMAHDDVMTDTSLAIIPFVDNNDVMTGQREVVNELAREQVYSSQFPNQEVLDVGQNRINMVHSSQRANEEDGGVLAQNLAVGLNHVADPNGVRHPTAPFSIQEGLMVQRTLERAATDWSLGSDPFNLDSFIFGHPCTKQGRVQRDVKLRGRGKNRTKGVYKKLPDLGKRRNREQGDGIRDYAAKRRAVVMDSQNYTMAEADEYQPRREK</sequence>
<organism evidence="2 3">
    <name type="scientific">Pyrus ussuriensis x Pyrus communis</name>
    <dbReference type="NCBI Taxonomy" id="2448454"/>
    <lineage>
        <taxon>Eukaryota</taxon>
        <taxon>Viridiplantae</taxon>
        <taxon>Streptophyta</taxon>
        <taxon>Embryophyta</taxon>
        <taxon>Tracheophyta</taxon>
        <taxon>Spermatophyta</taxon>
        <taxon>Magnoliopsida</taxon>
        <taxon>eudicotyledons</taxon>
        <taxon>Gunneridae</taxon>
        <taxon>Pentapetalae</taxon>
        <taxon>rosids</taxon>
        <taxon>fabids</taxon>
        <taxon>Rosales</taxon>
        <taxon>Rosaceae</taxon>
        <taxon>Amygdaloideae</taxon>
        <taxon>Maleae</taxon>
        <taxon>Pyrus</taxon>
    </lineage>
</organism>
<comment type="caution">
    <text evidence="2">The sequence shown here is derived from an EMBL/GenBank/DDBJ whole genome shotgun (WGS) entry which is preliminary data.</text>
</comment>